<evidence type="ECO:0000313" key="2">
    <source>
        <dbReference type="EMBL" id="KAK8834308.1"/>
    </source>
</evidence>
<comment type="caution">
    <text evidence="2">The sequence shown here is derived from an EMBL/GenBank/DDBJ whole genome shotgun (WGS) entry which is preliminary data.</text>
</comment>
<name>A0ABR2GK54_9EUKA</name>
<protein>
    <recommendedName>
        <fullName evidence="1">RIIa domain-containing protein</fullName>
    </recommendedName>
</protein>
<dbReference type="SMART" id="SM00394">
    <property type="entry name" value="RIIa"/>
    <property type="match status" value="1"/>
</dbReference>
<keyword evidence="4" id="KW-1185">Reference proteome</keyword>
<dbReference type="InterPro" id="IPR003117">
    <property type="entry name" value="cAMP_dep_PK_reg_su_I/II_a/b"/>
</dbReference>
<gene>
    <name evidence="3" type="ORF">M9Y10_021771</name>
    <name evidence="2" type="ORF">M9Y10_031706</name>
</gene>
<evidence type="ECO:0000313" key="3">
    <source>
        <dbReference type="EMBL" id="KAK8893354.1"/>
    </source>
</evidence>
<sequence length="72" mass="8333">MNPAEIPARQDPLITSATEDMTQAQKEELRSYIQQHPEIRSILQDFIANLLADKPEDIPEFANEYFSSLRKE</sequence>
<feature type="domain" description="RIIa" evidence="1">
    <location>
        <begin position="37"/>
        <end position="72"/>
    </location>
</feature>
<dbReference type="Gene3D" id="1.20.890.10">
    <property type="entry name" value="cAMP-dependent protein kinase regulatory subunit, dimerization-anchoring domain"/>
    <property type="match status" value="1"/>
</dbReference>
<dbReference type="EMBL" id="JAPFFF010000003">
    <property type="protein sequence ID" value="KAK8893354.1"/>
    <property type="molecule type" value="Genomic_DNA"/>
</dbReference>
<dbReference type="Proteomes" id="UP001470230">
    <property type="component" value="Unassembled WGS sequence"/>
</dbReference>
<organism evidence="2 4">
    <name type="scientific">Tritrichomonas musculus</name>
    <dbReference type="NCBI Taxonomy" id="1915356"/>
    <lineage>
        <taxon>Eukaryota</taxon>
        <taxon>Metamonada</taxon>
        <taxon>Parabasalia</taxon>
        <taxon>Tritrichomonadida</taxon>
        <taxon>Tritrichomonadidae</taxon>
        <taxon>Tritrichomonas</taxon>
    </lineage>
</organism>
<dbReference type="CDD" id="cd22973">
    <property type="entry name" value="DD_CATIP"/>
    <property type="match status" value="1"/>
</dbReference>
<proteinExistence type="predicted"/>
<dbReference type="Pfam" id="PF02197">
    <property type="entry name" value="RIIa"/>
    <property type="match status" value="1"/>
</dbReference>
<dbReference type="SUPFAM" id="SSF47391">
    <property type="entry name" value="Dimerization-anchoring domain of cAMP-dependent PK regulatory subunit"/>
    <property type="match status" value="1"/>
</dbReference>
<dbReference type="InterPro" id="IPR047501">
    <property type="entry name" value="DD_CATIP"/>
</dbReference>
<evidence type="ECO:0000313" key="4">
    <source>
        <dbReference type="Proteomes" id="UP001470230"/>
    </source>
</evidence>
<dbReference type="EMBL" id="JAPFFF010000433">
    <property type="protein sequence ID" value="KAK8834308.1"/>
    <property type="molecule type" value="Genomic_DNA"/>
</dbReference>
<evidence type="ECO:0000259" key="1">
    <source>
        <dbReference type="SMART" id="SM00394"/>
    </source>
</evidence>
<reference evidence="2 4" key="1">
    <citation type="submission" date="2024-04" db="EMBL/GenBank/DDBJ databases">
        <title>Tritrichomonas musculus Genome.</title>
        <authorList>
            <person name="Alves-Ferreira E."/>
            <person name="Grigg M."/>
            <person name="Lorenzi H."/>
            <person name="Galac M."/>
        </authorList>
    </citation>
    <scope>NUCLEOTIDE SEQUENCE [LARGE SCALE GENOMIC DNA]</scope>
    <source>
        <strain evidence="2 4">EAF2021</strain>
    </source>
</reference>
<accession>A0ABR2GK54</accession>